<sequence>MKNVITGKEVDIAFESGKKEILVGSQDIITSIAKEKAEKYGIRFVTQGDIPPPEYSLTTAAPVASAPSSPLTPPFDIEYWRKQFPLLKTHFHVANCSHSPQSTFTRNAAMEYLESWNTMGMDWDRWMEEIYHAKEEFAKIINADPGEIAVGTSVSELTSVVASSLPLNTTRKKVVVTDAEFPTVGQVWLANQKYGFNVQFIPLKDSIIDISDYDRYVDENTIITSICDA</sequence>
<dbReference type="InterPro" id="IPR015421">
    <property type="entry name" value="PyrdxlP-dep_Trfase_major"/>
</dbReference>
<gene>
    <name evidence="1" type="ORF">S12H4_39891</name>
</gene>
<accession>X1U9Y8</accession>
<feature type="non-terminal residue" evidence="1">
    <location>
        <position position="229"/>
    </location>
</feature>
<evidence type="ECO:0008006" key="2">
    <source>
        <dbReference type="Google" id="ProtNLM"/>
    </source>
</evidence>
<proteinExistence type="predicted"/>
<protein>
    <recommendedName>
        <fullName evidence="2">Aminotransferase class V domain-containing protein</fullName>
    </recommendedName>
</protein>
<evidence type="ECO:0000313" key="1">
    <source>
        <dbReference type="EMBL" id="GAI89144.1"/>
    </source>
</evidence>
<comment type="caution">
    <text evidence="1">The sequence shown here is derived from an EMBL/GenBank/DDBJ whole genome shotgun (WGS) entry which is preliminary data.</text>
</comment>
<name>X1U9Y8_9ZZZZ</name>
<dbReference type="Gene3D" id="3.40.640.10">
    <property type="entry name" value="Type I PLP-dependent aspartate aminotransferase-like (Major domain)"/>
    <property type="match status" value="1"/>
</dbReference>
<dbReference type="InterPro" id="IPR015424">
    <property type="entry name" value="PyrdxlP-dep_Trfase"/>
</dbReference>
<organism evidence="1">
    <name type="scientific">marine sediment metagenome</name>
    <dbReference type="NCBI Taxonomy" id="412755"/>
    <lineage>
        <taxon>unclassified sequences</taxon>
        <taxon>metagenomes</taxon>
        <taxon>ecological metagenomes</taxon>
    </lineage>
</organism>
<dbReference type="EMBL" id="BARW01024157">
    <property type="protein sequence ID" value="GAI89144.1"/>
    <property type="molecule type" value="Genomic_DNA"/>
</dbReference>
<dbReference type="SUPFAM" id="SSF53383">
    <property type="entry name" value="PLP-dependent transferases"/>
    <property type="match status" value="1"/>
</dbReference>
<reference evidence="1" key="1">
    <citation type="journal article" date="2014" name="Front. Microbiol.">
        <title>High frequency of phylogenetically diverse reductive dehalogenase-homologous genes in deep subseafloor sedimentary metagenomes.</title>
        <authorList>
            <person name="Kawai M."/>
            <person name="Futagami T."/>
            <person name="Toyoda A."/>
            <person name="Takaki Y."/>
            <person name="Nishi S."/>
            <person name="Hori S."/>
            <person name="Arai W."/>
            <person name="Tsubouchi T."/>
            <person name="Morono Y."/>
            <person name="Uchiyama I."/>
            <person name="Ito T."/>
            <person name="Fujiyama A."/>
            <person name="Inagaki F."/>
            <person name="Takami H."/>
        </authorList>
    </citation>
    <scope>NUCLEOTIDE SEQUENCE</scope>
    <source>
        <strain evidence="1">Expedition CK06-06</strain>
    </source>
</reference>
<dbReference type="AlphaFoldDB" id="X1U9Y8"/>